<reference evidence="7 9" key="1">
    <citation type="submission" date="2015-10" db="EMBL/GenBank/DDBJ databases">
        <title>The cercosporin biosynthetic gene cluster was horizontally transferred to several fungal lineages and shown to be expanded in Cercospora beticola based on microsynteny with recipient genomes.</title>
        <authorList>
            <person name="De Jonge R."/>
            <person name="Ebert M.K."/>
            <person name="Suttle J.C."/>
            <person name="Jurick Ii W.M."/>
            <person name="Secor G.A."/>
            <person name="Thomma B.P."/>
            <person name="Van De Peer Y."/>
            <person name="Bolton M.D."/>
        </authorList>
    </citation>
    <scope>NUCLEOTIDE SEQUENCE [LARGE SCALE GENOMIC DNA]</scope>
    <source>
        <strain evidence="7 9">09-40</strain>
    </source>
</reference>
<protein>
    <recommendedName>
        <fullName evidence="6">CENP-V/GFA domain-containing protein</fullName>
    </recommendedName>
</protein>
<evidence type="ECO:0000313" key="10">
    <source>
        <dbReference type="Proteomes" id="UP001302367"/>
    </source>
</evidence>
<evidence type="ECO:0000313" key="8">
    <source>
        <dbReference type="EMBL" id="WPB03472.1"/>
    </source>
</evidence>
<dbReference type="OrthoDB" id="1601230at2759"/>
<proteinExistence type="inferred from homology"/>
<evidence type="ECO:0000256" key="2">
    <source>
        <dbReference type="ARBA" id="ARBA00022723"/>
    </source>
</evidence>
<organism evidence="7 9">
    <name type="scientific">Cercospora beticola</name>
    <name type="common">Sugarbeet leaf spot fungus</name>
    <dbReference type="NCBI Taxonomy" id="122368"/>
    <lineage>
        <taxon>Eukaryota</taxon>
        <taxon>Fungi</taxon>
        <taxon>Dikarya</taxon>
        <taxon>Ascomycota</taxon>
        <taxon>Pezizomycotina</taxon>
        <taxon>Dothideomycetes</taxon>
        <taxon>Dothideomycetidae</taxon>
        <taxon>Mycosphaerellales</taxon>
        <taxon>Mycosphaerellaceae</taxon>
        <taxon>Cercospora</taxon>
    </lineage>
</organism>
<reference evidence="8 10" key="2">
    <citation type="submission" date="2023-09" db="EMBL/GenBank/DDBJ databases">
        <title>Complete-Gapless Cercospora beticola genome.</title>
        <authorList>
            <person name="Wyatt N.A."/>
            <person name="Spanner R.E."/>
            <person name="Bolton M.D."/>
        </authorList>
    </citation>
    <scope>NUCLEOTIDE SEQUENCE [LARGE SCALE GENOMIC DNA]</scope>
    <source>
        <strain evidence="8">Cb09-40</strain>
    </source>
</reference>
<evidence type="ECO:0000256" key="1">
    <source>
        <dbReference type="ARBA" id="ARBA00005495"/>
    </source>
</evidence>
<evidence type="ECO:0000256" key="3">
    <source>
        <dbReference type="ARBA" id="ARBA00022833"/>
    </source>
</evidence>
<dbReference type="PANTHER" id="PTHR33337">
    <property type="entry name" value="GFA DOMAIN-CONTAINING PROTEIN"/>
    <property type="match status" value="1"/>
</dbReference>
<dbReference type="InterPro" id="IPR011057">
    <property type="entry name" value="Mss4-like_sf"/>
</dbReference>
<keyword evidence="4" id="KW-0456">Lyase</keyword>
<feature type="compositionally biased region" description="Low complexity" evidence="5">
    <location>
        <begin position="21"/>
        <end position="45"/>
    </location>
</feature>
<dbReference type="GO" id="GO:0016846">
    <property type="term" value="F:carbon-sulfur lyase activity"/>
    <property type="evidence" value="ECO:0007669"/>
    <property type="project" value="InterPro"/>
</dbReference>
<dbReference type="AlphaFoldDB" id="A0A2G5H9L0"/>
<gene>
    <name evidence="7" type="ORF">CB0940_07513</name>
    <name evidence="8" type="ORF">RHO25_008111</name>
</gene>
<dbReference type="GO" id="GO:0046872">
    <property type="term" value="F:metal ion binding"/>
    <property type="evidence" value="ECO:0007669"/>
    <property type="project" value="UniProtKB-KW"/>
</dbReference>
<comment type="similarity">
    <text evidence="1">Belongs to the Gfa family.</text>
</comment>
<keyword evidence="3" id="KW-0862">Zinc</keyword>
<sequence>MGFVDKIKGKLSSSSTDKRASTISPTTPANPASATPANNATTYASEPVAEDDPLRSKSIETGTGGRMTTYTGVCHCKHHEWTVELTPDQSKHILCHCDTCKILGGGAYTMNQIIPKSALNITKGGEPSKYTYYGDSGKAVNCYYCPHCTTHIYHHQEVMGPDTIVARTGLLKEGRDKFPVGAEIFGKAKMSWEPKIAETFETLPPE</sequence>
<dbReference type="EMBL" id="LKMD01000108">
    <property type="protein sequence ID" value="PIA89217.1"/>
    <property type="molecule type" value="Genomic_DNA"/>
</dbReference>
<keyword evidence="2" id="KW-0479">Metal-binding</keyword>
<accession>A0A2G5H9L0</accession>
<dbReference type="InterPro" id="IPR006913">
    <property type="entry name" value="CENP-V/GFA"/>
</dbReference>
<dbReference type="Pfam" id="PF04828">
    <property type="entry name" value="GFA"/>
    <property type="match status" value="1"/>
</dbReference>
<evidence type="ECO:0000256" key="4">
    <source>
        <dbReference type="ARBA" id="ARBA00023239"/>
    </source>
</evidence>
<evidence type="ECO:0000313" key="9">
    <source>
        <dbReference type="Proteomes" id="UP000230605"/>
    </source>
</evidence>
<evidence type="ECO:0000313" key="7">
    <source>
        <dbReference type="EMBL" id="PIA89217.1"/>
    </source>
</evidence>
<dbReference type="EMBL" id="CP134188">
    <property type="protein sequence ID" value="WPB03472.1"/>
    <property type="molecule type" value="Genomic_DNA"/>
</dbReference>
<feature type="region of interest" description="Disordered" evidence="5">
    <location>
        <begin position="1"/>
        <end position="63"/>
    </location>
</feature>
<dbReference type="Gene3D" id="3.90.1590.10">
    <property type="entry name" value="glutathione-dependent formaldehyde- activating enzyme (gfa)"/>
    <property type="match status" value="1"/>
</dbReference>
<dbReference type="Proteomes" id="UP001302367">
    <property type="component" value="Chromosome 5"/>
</dbReference>
<name>A0A2G5H9L0_CERBT</name>
<evidence type="ECO:0000256" key="5">
    <source>
        <dbReference type="SAM" id="MobiDB-lite"/>
    </source>
</evidence>
<dbReference type="Proteomes" id="UP000230605">
    <property type="component" value="Chromosome 5"/>
</dbReference>
<evidence type="ECO:0000259" key="6">
    <source>
        <dbReference type="PROSITE" id="PS51891"/>
    </source>
</evidence>
<keyword evidence="10" id="KW-1185">Reference proteome</keyword>
<dbReference type="PROSITE" id="PS51891">
    <property type="entry name" value="CENP_V_GFA"/>
    <property type="match status" value="1"/>
</dbReference>
<feature type="domain" description="CENP-V/GFA" evidence="6">
    <location>
        <begin position="70"/>
        <end position="193"/>
    </location>
</feature>
<dbReference type="SUPFAM" id="SSF51316">
    <property type="entry name" value="Mss4-like"/>
    <property type="match status" value="1"/>
</dbReference>
<dbReference type="PANTHER" id="PTHR33337:SF30">
    <property type="entry name" value="DUF636 DOMAIN PROTEIN (AFU_ORTHOLOGUE AFUA_1G03180)"/>
    <property type="match status" value="1"/>
</dbReference>